<evidence type="ECO:0000256" key="2">
    <source>
        <dbReference type="ARBA" id="ARBA00022695"/>
    </source>
</evidence>
<evidence type="ECO:0000259" key="8">
    <source>
        <dbReference type="PROSITE" id="PS51459"/>
    </source>
</evidence>
<comment type="catalytic activity">
    <reaction evidence="7">
        <text>L-tyrosyl-[protein] + ATP = O-(5'-adenylyl)-L-tyrosyl-[protein] + diphosphate</text>
        <dbReference type="Rhea" id="RHEA:54288"/>
        <dbReference type="Rhea" id="RHEA-COMP:10136"/>
        <dbReference type="Rhea" id="RHEA-COMP:13846"/>
        <dbReference type="ChEBI" id="CHEBI:30616"/>
        <dbReference type="ChEBI" id="CHEBI:33019"/>
        <dbReference type="ChEBI" id="CHEBI:46858"/>
        <dbReference type="ChEBI" id="CHEBI:83624"/>
        <dbReference type="EC" id="2.7.7.108"/>
    </reaction>
</comment>
<evidence type="ECO:0000313" key="10">
    <source>
        <dbReference type="Proteomes" id="UP000031366"/>
    </source>
</evidence>
<keyword evidence="4" id="KW-0067">ATP-binding</keyword>
<dbReference type="SUPFAM" id="SSF140931">
    <property type="entry name" value="Fic-like"/>
    <property type="match status" value="1"/>
</dbReference>
<dbReference type="PANTHER" id="PTHR39560">
    <property type="entry name" value="PROTEIN ADENYLYLTRANSFERASE FIC-RELATED"/>
    <property type="match status" value="1"/>
</dbReference>
<evidence type="ECO:0000256" key="1">
    <source>
        <dbReference type="ARBA" id="ARBA00022679"/>
    </source>
</evidence>
<evidence type="ECO:0000256" key="4">
    <source>
        <dbReference type="ARBA" id="ARBA00022840"/>
    </source>
</evidence>
<dbReference type="Proteomes" id="UP000031366">
    <property type="component" value="Unassembled WGS sequence"/>
</dbReference>
<keyword evidence="1" id="KW-0808">Transferase</keyword>
<dbReference type="Gene3D" id="1.10.3290.10">
    <property type="entry name" value="Fido-like domain"/>
    <property type="match status" value="1"/>
</dbReference>
<reference evidence="9 10" key="1">
    <citation type="journal article" date="2015" name="Infect. Genet. Evol.">
        <title>Genomic sequences of six botulinum neurotoxin-producing strains representing three clostridial species illustrate the mobility and diversity of botulinum neurotoxin genes.</title>
        <authorList>
            <person name="Smith T.J."/>
            <person name="Hill K.K."/>
            <person name="Xie G."/>
            <person name="Foley B.T."/>
            <person name="Williamson C.H."/>
            <person name="Foster J.T."/>
            <person name="Johnson S.L."/>
            <person name="Chertkov O."/>
            <person name="Teshima H."/>
            <person name="Gibbons H.S."/>
            <person name="Johnsky L.A."/>
            <person name="Karavis M.A."/>
            <person name="Smith L.A."/>
        </authorList>
    </citation>
    <scope>NUCLEOTIDE SEQUENCE [LARGE SCALE GENOMIC DNA]</scope>
    <source>
        <strain evidence="9 10">CDC 2741</strain>
    </source>
</reference>
<comment type="catalytic activity">
    <reaction evidence="6">
        <text>L-threonyl-[protein] + ATP = 3-O-(5'-adenylyl)-L-threonyl-[protein] + diphosphate</text>
        <dbReference type="Rhea" id="RHEA:54292"/>
        <dbReference type="Rhea" id="RHEA-COMP:11060"/>
        <dbReference type="Rhea" id="RHEA-COMP:13847"/>
        <dbReference type="ChEBI" id="CHEBI:30013"/>
        <dbReference type="ChEBI" id="CHEBI:30616"/>
        <dbReference type="ChEBI" id="CHEBI:33019"/>
        <dbReference type="ChEBI" id="CHEBI:138113"/>
        <dbReference type="EC" id="2.7.7.108"/>
    </reaction>
</comment>
<dbReference type="InterPro" id="IPR036597">
    <property type="entry name" value="Fido-like_dom_sf"/>
</dbReference>
<dbReference type="OrthoDB" id="9813719at2"/>
<dbReference type="PROSITE" id="PS51459">
    <property type="entry name" value="FIDO"/>
    <property type="match status" value="1"/>
</dbReference>
<evidence type="ECO:0000256" key="6">
    <source>
        <dbReference type="ARBA" id="ARBA00047939"/>
    </source>
</evidence>
<gene>
    <name evidence="9" type="ORF">U732_658</name>
</gene>
<dbReference type="GO" id="GO:0051302">
    <property type="term" value="P:regulation of cell division"/>
    <property type="evidence" value="ECO:0007669"/>
    <property type="project" value="TreeGrafter"/>
</dbReference>
<name>A0A0C1QUD1_9CLOT</name>
<dbReference type="EMBL" id="AYSO01000020">
    <property type="protein sequence ID" value="KIE44657.1"/>
    <property type="molecule type" value="Genomic_DNA"/>
</dbReference>
<proteinExistence type="predicted"/>
<sequence length="218" mass="25515">MEAIYKKEDYQSSYYYEGTNVLKNKLDIKNKESLEIIDKIISTDRISKLKENPIKGKFDVNHLMKIHKFIFSDIYPFAGKFRNEEINLDGEFAPNRHLGEATHELLNSLNKERCLKGLDVDKTSERLAYYMSELNFAHPFMEGNGKAQREFIRTLAIKNGYKLEWDKVDSDKLLDATITATREYDTDKLSQLIKDCIVNKEPDKSISKILNKEIEYER</sequence>
<evidence type="ECO:0000256" key="7">
    <source>
        <dbReference type="ARBA" id="ARBA00048696"/>
    </source>
</evidence>
<evidence type="ECO:0000256" key="3">
    <source>
        <dbReference type="ARBA" id="ARBA00022741"/>
    </source>
</evidence>
<evidence type="ECO:0000313" key="9">
    <source>
        <dbReference type="EMBL" id="KIE44657.1"/>
    </source>
</evidence>
<dbReference type="PANTHER" id="PTHR39560:SF1">
    <property type="entry name" value="PROTEIN ADENYLYLTRANSFERASE FIC-RELATED"/>
    <property type="match status" value="1"/>
</dbReference>
<dbReference type="GO" id="GO:0070733">
    <property type="term" value="F:AMPylase activity"/>
    <property type="evidence" value="ECO:0007669"/>
    <property type="project" value="UniProtKB-EC"/>
</dbReference>
<keyword evidence="3" id="KW-0547">Nucleotide-binding</keyword>
<dbReference type="EC" id="2.7.7.108" evidence="5"/>
<organism evidence="9 10">
    <name type="scientific">Clostridium argentinense CDC 2741</name>
    <dbReference type="NCBI Taxonomy" id="1418104"/>
    <lineage>
        <taxon>Bacteria</taxon>
        <taxon>Bacillati</taxon>
        <taxon>Bacillota</taxon>
        <taxon>Clostridia</taxon>
        <taxon>Eubacteriales</taxon>
        <taxon>Clostridiaceae</taxon>
        <taxon>Clostridium</taxon>
    </lineage>
</organism>
<keyword evidence="2" id="KW-0548">Nucleotidyltransferase</keyword>
<accession>A0A0C1QUD1</accession>
<dbReference type="InterPro" id="IPR003812">
    <property type="entry name" value="Fido"/>
</dbReference>
<dbReference type="Pfam" id="PF02661">
    <property type="entry name" value="Fic"/>
    <property type="match status" value="1"/>
</dbReference>
<dbReference type="AlphaFoldDB" id="A0A0C1QUD1"/>
<dbReference type="RefSeq" id="WP_052268297.1">
    <property type="nucleotide sequence ID" value="NZ_AYSO01000020.1"/>
</dbReference>
<keyword evidence="10" id="KW-1185">Reference proteome</keyword>
<evidence type="ECO:0000256" key="5">
    <source>
        <dbReference type="ARBA" id="ARBA00034531"/>
    </source>
</evidence>
<dbReference type="GO" id="GO:0005524">
    <property type="term" value="F:ATP binding"/>
    <property type="evidence" value="ECO:0007669"/>
    <property type="project" value="UniProtKB-KW"/>
</dbReference>
<protein>
    <recommendedName>
        <fullName evidence="5">protein adenylyltransferase</fullName>
        <ecNumber evidence="5">2.7.7.108</ecNumber>
    </recommendedName>
</protein>
<feature type="domain" description="Fido" evidence="8">
    <location>
        <begin position="58"/>
        <end position="195"/>
    </location>
</feature>
<comment type="caution">
    <text evidence="9">The sequence shown here is derived from an EMBL/GenBank/DDBJ whole genome shotgun (WGS) entry which is preliminary data.</text>
</comment>